<proteinExistence type="predicted"/>
<dbReference type="STRING" id="135651.G0NUW3"/>
<dbReference type="HOGENOM" id="CLU_027596_0_0_1"/>
<evidence type="ECO:0000313" key="4">
    <source>
        <dbReference type="Proteomes" id="UP000008068"/>
    </source>
</evidence>
<dbReference type="SMART" id="SM00582">
    <property type="entry name" value="RPR"/>
    <property type="match status" value="1"/>
</dbReference>
<evidence type="ECO:0000313" key="3">
    <source>
        <dbReference type="EMBL" id="EGT37947.1"/>
    </source>
</evidence>
<feature type="compositionally biased region" description="Polar residues" evidence="1">
    <location>
        <begin position="395"/>
        <end position="408"/>
    </location>
</feature>
<feature type="region of interest" description="Disordered" evidence="1">
    <location>
        <begin position="484"/>
        <end position="594"/>
    </location>
</feature>
<dbReference type="Proteomes" id="UP000008068">
    <property type="component" value="Unassembled WGS sequence"/>
</dbReference>
<dbReference type="PROSITE" id="PS51391">
    <property type="entry name" value="CID"/>
    <property type="match status" value="1"/>
</dbReference>
<feature type="compositionally biased region" description="Low complexity" evidence="1">
    <location>
        <begin position="496"/>
        <end position="515"/>
    </location>
</feature>
<dbReference type="InterPro" id="IPR006569">
    <property type="entry name" value="CID_dom"/>
</dbReference>
<evidence type="ECO:0000259" key="2">
    <source>
        <dbReference type="PROSITE" id="PS51391"/>
    </source>
</evidence>
<dbReference type="PANTHER" id="PTHR12460">
    <property type="entry name" value="CYCLIN-DEPENDENT KINASE INHIBITOR-RELATED PROTEIN"/>
    <property type="match status" value="1"/>
</dbReference>
<feature type="compositionally biased region" description="Basic and acidic residues" evidence="1">
    <location>
        <begin position="572"/>
        <end position="582"/>
    </location>
</feature>
<dbReference type="EMBL" id="GL379952">
    <property type="protein sequence ID" value="EGT37947.1"/>
    <property type="molecule type" value="Genomic_DNA"/>
</dbReference>
<dbReference type="PANTHER" id="PTHR12460:SF39">
    <property type="entry name" value="CID DOMAIN-CONTAINING PROTEIN"/>
    <property type="match status" value="1"/>
</dbReference>
<gene>
    <name evidence="3" type="primary">Cbn-cids-2</name>
    <name evidence="3" type="ORF">CAEBREN_12878</name>
</gene>
<protein>
    <submittedName>
        <fullName evidence="3">CBN-CIDS-2 protein</fullName>
    </submittedName>
</protein>
<dbReference type="InterPro" id="IPR008942">
    <property type="entry name" value="ENTH_VHS"/>
</dbReference>
<accession>G0NUW3</accession>
<sequence length="594" mass="66884">MSLWIMHYKDKASIDLIVDGWLNCFKTAGTDNKRIALFYVMNDVVQKAKMKHADTIIPAFQPAVLTAVGIGRKQETVKKVMKRCIQIFKSRNVFSTASTTAMENLLDEGYEAEDQALEVDSDDLYKKITNFVSARNVIADMMKYVNEGDFDYKEKCRSGMKDREEGAHILQEVHEAIDTMVQVRHTMENQKKKMMALSETLELAKRVFLHQKREVLVVEEAYVNFRDGIKAVHTELVEMEAKGVYPGLLSPSTEEDPNSMSYGRVDNSRFPAQQSWGDNRNQIDMEIDEDERPQAPMMKPALQALVGISSQPSLQSRIMQLGLKKIADGDEDMFQKAPPSTSKTEMAPTSTFQKMPSVPVPTAMGINQFSVPPPSISNPVADPRIRSNGPLAHQQPPNVAPTQQSIENQMHVPVNQLDHPPPSHQSGTPQVPPPAATSYQAQFEQRDPRMAAQPVPVQAGYQRAFEVSPPALAQQLGNQFHQQHLAGGFNRPPPQQQQQQTQSQPQSAQGYSDYSGGDRDRRDDRYDRRDDRGGGNYHNNRYDDRRKSAPYNNHRGGGDDRWRGGRGSYNDRNSRSGGRDSWRGGNSRGYSNRY</sequence>
<feature type="compositionally biased region" description="Low complexity" evidence="1">
    <location>
        <begin position="583"/>
        <end position="594"/>
    </location>
</feature>
<dbReference type="AlphaFoldDB" id="G0NUW3"/>
<dbReference type="GO" id="GO:0000993">
    <property type="term" value="F:RNA polymerase II complex binding"/>
    <property type="evidence" value="ECO:0007669"/>
    <property type="project" value="TreeGrafter"/>
</dbReference>
<dbReference type="InParanoid" id="G0NUW3"/>
<feature type="domain" description="CID" evidence="2">
    <location>
        <begin position="1"/>
        <end position="110"/>
    </location>
</feature>
<dbReference type="OMA" id="ENNCASA"/>
<dbReference type="GO" id="GO:0031124">
    <property type="term" value="P:mRNA 3'-end processing"/>
    <property type="evidence" value="ECO:0007669"/>
    <property type="project" value="TreeGrafter"/>
</dbReference>
<feature type="region of interest" description="Disordered" evidence="1">
    <location>
        <begin position="372"/>
        <end position="451"/>
    </location>
</feature>
<dbReference type="FunCoup" id="G0NUW3">
    <property type="interactions" value="177"/>
</dbReference>
<dbReference type="Gene3D" id="1.25.40.90">
    <property type="match status" value="1"/>
</dbReference>
<dbReference type="eggNOG" id="KOG2669">
    <property type="taxonomic scope" value="Eukaryota"/>
</dbReference>
<organism evidence="4">
    <name type="scientific">Caenorhabditis brenneri</name>
    <name type="common">Nematode worm</name>
    <dbReference type="NCBI Taxonomy" id="135651"/>
    <lineage>
        <taxon>Eukaryota</taxon>
        <taxon>Metazoa</taxon>
        <taxon>Ecdysozoa</taxon>
        <taxon>Nematoda</taxon>
        <taxon>Chromadorea</taxon>
        <taxon>Rhabditida</taxon>
        <taxon>Rhabditina</taxon>
        <taxon>Rhabditomorpha</taxon>
        <taxon>Rhabditoidea</taxon>
        <taxon>Rhabditidae</taxon>
        <taxon>Peloderinae</taxon>
        <taxon>Caenorhabditis</taxon>
    </lineage>
</organism>
<keyword evidence="4" id="KW-1185">Reference proteome</keyword>
<reference evidence="4" key="1">
    <citation type="submission" date="2011-07" db="EMBL/GenBank/DDBJ databases">
        <authorList>
            <consortium name="Caenorhabditis brenneri Sequencing and Analysis Consortium"/>
            <person name="Wilson R.K."/>
        </authorList>
    </citation>
    <scope>NUCLEOTIDE SEQUENCE [LARGE SCALE GENOMIC DNA]</scope>
    <source>
        <strain evidence="4">PB2801</strain>
    </source>
</reference>
<evidence type="ECO:0000256" key="1">
    <source>
        <dbReference type="SAM" id="MobiDB-lite"/>
    </source>
</evidence>
<dbReference type="Pfam" id="PF04818">
    <property type="entry name" value="CID"/>
    <property type="match status" value="1"/>
</dbReference>
<name>G0NUW3_CAEBE</name>
<feature type="compositionally biased region" description="Basic and acidic residues" evidence="1">
    <location>
        <begin position="516"/>
        <end position="533"/>
    </location>
</feature>
<dbReference type="OrthoDB" id="10069473at2759"/>